<dbReference type="InterPro" id="IPR017531">
    <property type="entry name" value="Hydrolase-1_PEP"/>
</dbReference>
<dbReference type="SUPFAM" id="SSF53474">
    <property type="entry name" value="alpha/beta-Hydrolases"/>
    <property type="match status" value="1"/>
</dbReference>
<dbReference type="OrthoDB" id="249225at2"/>
<dbReference type="Pfam" id="PF12697">
    <property type="entry name" value="Abhydrolase_6"/>
    <property type="match status" value="1"/>
</dbReference>
<keyword evidence="3" id="KW-1185">Reference proteome</keyword>
<dbReference type="NCBIfam" id="TIGR03100">
    <property type="entry name" value="hydr1_PEP"/>
    <property type="match status" value="1"/>
</dbReference>
<dbReference type="Proteomes" id="UP000019184">
    <property type="component" value="Unassembled WGS sequence"/>
</dbReference>
<name>A0A7U7G7V7_9GAMM</name>
<dbReference type="RefSeq" id="WP_034430602.1">
    <property type="nucleotide sequence ID" value="NZ_CBTK010000028.1"/>
</dbReference>
<keyword evidence="2" id="KW-0378">Hydrolase</keyword>
<dbReference type="GO" id="GO:0016787">
    <property type="term" value="F:hydrolase activity"/>
    <property type="evidence" value="ECO:0007669"/>
    <property type="project" value="UniProtKB-KW"/>
</dbReference>
<organism evidence="2 3">
    <name type="scientific">Candidatus Contendobacter odensis Run_B_J11</name>
    <dbReference type="NCBI Taxonomy" id="1400861"/>
    <lineage>
        <taxon>Bacteria</taxon>
        <taxon>Pseudomonadati</taxon>
        <taxon>Pseudomonadota</taxon>
        <taxon>Gammaproteobacteria</taxon>
        <taxon>Candidatus Competibacteraceae</taxon>
        <taxon>Candidatus Contendibacter</taxon>
    </lineage>
</organism>
<dbReference type="AlphaFoldDB" id="A0A7U7G7V7"/>
<sequence length="295" mass="33047">MNAHQESPLIFECEGAHLLGVLHAGSASATCGMLIVVGGPQYRVGSHRQFVLLARDLAQAGIPVLRFDYRGMGDSEGEFAGFEQIDADIAVAVDAFFAQIPGLREVVIWGLCDAASAALFYAWRDPRITGLVLLNPWLRTEAGQARAYLRHYYLARLINPDLWRKIGRGEFSFATALRSLLALVGQVWRGERGGSQSVVETATAVQTSEPNQPPLPERMADGLRRFKGRALLILSGDDLTAAEFRDTVKASRRWRRLLAQPRVTIREYPAANHTFSCREWRDQVAAWTREWLRKW</sequence>
<evidence type="ECO:0000313" key="3">
    <source>
        <dbReference type="Proteomes" id="UP000019184"/>
    </source>
</evidence>
<dbReference type="InterPro" id="IPR029058">
    <property type="entry name" value="AB_hydrolase_fold"/>
</dbReference>
<dbReference type="Gene3D" id="3.40.50.1820">
    <property type="entry name" value="alpha/beta hydrolase"/>
    <property type="match status" value="1"/>
</dbReference>
<protein>
    <submittedName>
        <fullName evidence="2">Hydrolase, exosortase system type 1 associated</fullName>
    </submittedName>
</protein>
<feature type="domain" description="AB hydrolase-1" evidence="1">
    <location>
        <begin position="51"/>
        <end position="286"/>
    </location>
</feature>
<evidence type="ECO:0000259" key="1">
    <source>
        <dbReference type="Pfam" id="PF12697"/>
    </source>
</evidence>
<accession>A0A7U7G7V7</accession>
<evidence type="ECO:0000313" key="2">
    <source>
        <dbReference type="EMBL" id="CDH43541.1"/>
    </source>
</evidence>
<proteinExistence type="predicted"/>
<gene>
    <name evidence="2" type="ORF">BN874_1230051</name>
</gene>
<reference evidence="2 3" key="1">
    <citation type="journal article" date="2014" name="ISME J.">
        <title>Candidatus Competibacter-lineage genomes retrieved from metagenomes reveal functional metabolic diversity.</title>
        <authorList>
            <person name="McIlroy S.J."/>
            <person name="Albertsen M."/>
            <person name="Andresen E.K."/>
            <person name="Saunders A.M."/>
            <person name="Kristiansen R."/>
            <person name="Stokholm-Bjerregaard M."/>
            <person name="Nielsen K.L."/>
            <person name="Nielsen P.H."/>
        </authorList>
    </citation>
    <scope>NUCLEOTIDE SEQUENCE [LARGE SCALE GENOMIC DNA]</scope>
    <source>
        <strain evidence="2 3">Run_B_J11</strain>
    </source>
</reference>
<comment type="caution">
    <text evidence="2">The sequence shown here is derived from an EMBL/GenBank/DDBJ whole genome shotgun (WGS) entry which is preliminary data.</text>
</comment>
<dbReference type="EMBL" id="CBTK010000028">
    <property type="protein sequence ID" value="CDH43541.1"/>
    <property type="molecule type" value="Genomic_DNA"/>
</dbReference>
<dbReference type="InterPro" id="IPR000073">
    <property type="entry name" value="AB_hydrolase_1"/>
</dbReference>